<name>A0A4C1VW95_EUMVA</name>
<dbReference type="AlphaFoldDB" id="A0A4C1VW95"/>
<evidence type="ECO:0000313" key="2">
    <source>
        <dbReference type="Proteomes" id="UP000299102"/>
    </source>
</evidence>
<organism evidence="1 2">
    <name type="scientific">Eumeta variegata</name>
    <name type="common">Bagworm moth</name>
    <name type="synonym">Eumeta japonica</name>
    <dbReference type="NCBI Taxonomy" id="151549"/>
    <lineage>
        <taxon>Eukaryota</taxon>
        <taxon>Metazoa</taxon>
        <taxon>Ecdysozoa</taxon>
        <taxon>Arthropoda</taxon>
        <taxon>Hexapoda</taxon>
        <taxon>Insecta</taxon>
        <taxon>Pterygota</taxon>
        <taxon>Neoptera</taxon>
        <taxon>Endopterygota</taxon>
        <taxon>Lepidoptera</taxon>
        <taxon>Glossata</taxon>
        <taxon>Ditrysia</taxon>
        <taxon>Tineoidea</taxon>
        <taxon>Psychidae</taxon>
        <taxon>Oiketicinae</taxon>
        <taxon>Eumeta</taxon>
    </lineage>
</organism>
<reference evidence="1 2" key="1">
    <citation type="journal article" date="2019" name="Commun. Biol.">
        <title>The bagworm genome reveals a unique fibroin gene that provides high tensile strength.</title>
        <authorList>
            <person name="Kono N."/>
            <person name="Nakamura H."/>
            <person name="Ohtoshi R."/>
            <person name="Tomita M."/>
            <person name="Numata K."/>
            <person name="Arakawa K."/>
        </authorList>
    </citation>
    <scope>NUCLEOTIDE SEQUENCE [LARGE SCALE GENOMIC DNA]</scope>
</reference>
<sequence>MKLKKNCKLAYKKSRADRGIRTIVLEFTSDLRNLLTGVGRVYVAWEVVEACDFVSVTCCSKCQQYGPPRSSAIRQMRYVVTVAVLVIERMPTKRRRYSVLYITASGNVMLRHILRQRLTARLGISQKSVRLL</sequence>
<dbReference type="Proteomes" id="UP000299102">
    <property type="component" value="Unassembled WGS sequence"/>
</dbReference>
<protein>
    <submittedName>
        <fullName evidence="1">Uncharacterized protein</fullName>
    </submittedName>
</protein>
<proteinExistence type="predicted"/>
<gene>
    <name evidence="1" type="ORF">EVAR_25799_1</name>
</gene>
<evidence type="ECO:0000313" key="1">
    <source>
        <dbReference type="EMBL" id="GBP42174.1"/>
    </source>
</evidence>
<keyword evidence="2" id="KW-1185">Reference proteome</keyword>
<dbReference type="OrthoDB" id="10026072at2759"/>
<comment type="caution">
    <text evidence="1">The sequence shown here is derived from an EMBL/GenBank/DDBJ whole genome shotgun (WGS) entry which is preliminary data.</text>
</comment>
<accession>A0A4C1VW95</accession>
<dbReference type="EMBL" id="BGZK01000413">
    <property type="protein sequence ID" value="GBP42174.1"/>
    <property type="molecule type" value="Genomic_DNA"/>
</dbReference>